<evidence type="ECO:0000313" key="2">
    <source>
        <dbReference type="EMBL" id="KAA6381462.1"/>
    </source>
</evidence>
<dbReference type="Proteomes" id="UP000324800">
    <property type="component" value="Unassembled WGS sequence"/>
</dbReference>
<evidence type="ECO:0000313" key="3">
    <source>
        <dbReference type="Proteomes" id="UP000324800"/>
    </source>
</evidence>
<name>A0A5J4VG41_9EUKA</name>
<feature type="region of interest" description="Disordered" evidence="1">
    <location>
        <begin position="73"/>
        <end position="104"/>
    </location>
</feature>
<gene>
    <name evidence="2" type="ORF">EZS28_023011</name>
</gene>
<protein>
    <submittedName>
        <fullName evidence="2">Uncharacterized protein</fullName>
    </submittedName>
</protein>
<dbReference type="AlphaFoldDB" id="A0A5J4VG41"/>
<accession>A0A5J4VG41</accession>
<reference evidence="2 3" key="1">
    <citation type="submission" date="2019-03" db="EMBL/GenBank/DDBJ databases">
        <title>Single cell metagenomics reveals metabolic interactions within the superorganism composed of flagellate Streblomastix strix and complex community of Bacteroidetes bacteria on its surface.</title>
        <authorList>
            <person name="Treitli S.C."/>
            <person name="Kolisko M."/>
            <person name="Husnik F."/>
            <person name="Keeling P."/>
            <person name="Hampl V."/>
        </authorList>
    </citation>
    <scope>NUCLEOTIDE SEQUENCE [LARGE SCALE GENOMIC DNA]</scope>
    <source>
        <strain evidence="2">ST1C</strain>
    </source>
</reference>
<sequence>MFANRRNKQFKRFSSLVQDGQTIAQDSLPILCDQRKDNSNIGSTILASSVVLTKHVKNNVEIHNIWRKFKRLKHKRKDEKTEQASSTVHDDDNSDFQYVMSKKE</sequence>
<evidence type="ECO:0000256" key="1">
    <source>
        <dbReference type="SAM" id="MobiDB-lite"/>
    </source>
</evidence>
<dbReference type="EMBL" id="SNRW01007312">
    <property type="protein sequence ID" value="KAA6381462.1"/>
    <property type="molecule type" value="Genomic_DNA"/>
</dbReference>
<proteinExistence type="predicted"/>
<organism evidence="2 3">
    <name type="scientific">Streblomastix strix</name>
    <dbReference type="NCBI Taxonomy" id="222440"/>
    <lineage>
        <taxon>Eukaryota</taxon>
        <taxon>Metamonada</taxon>
        <taxon>Preaxostyla</taxon>
        <taxon>Oxymonadida</taxon>
        <taxon>Streblomastigidae</taxon>
        <taxon>Streblomastix</taxon>
    </lineage>
</organism>
<comment type="caution">
    <text evidence="2">The sequence shown here is derived from an EMBL/GenBank/DDBJ whole genome shotgun (WGS) entry which is preliminary data.</text>
</comment>